<dbReference type="Proteomes" id="UP000078113">
    <property type="component" value="Unassembled WGS sequence"/>
</dbReference>
<evidence type="ECO:0000256" key="2">
    <source>
        <dbReference type="SAM" id="SignalP"/>
    </source>
</evidence>
<feature type="compositionally biased region" description="Polar residues" evidence="1">
    <location>
        <begin position="152"/>
        <end position="162"/>
    </location>
</feature>
<reference evidence="3" key="2">
    <citation type="journal article" date="2019" name="IMA Fungus">
        <title>Genome sequencing and comparison of five Tilletia species to identify candidate genes for the detection of regulated species infecting wheat.</title>
        <authorList>
            <person name="Nguyen H.D.T."/>
            <person name="Sultana T."/>
            <person name="Kesanakurti P."/>
            <person name="Hambleton S."/>
        </authorList>
    </citation>
    <scope>NUCLEOTIDE SEQUENCE</scope>
    <source>
        <strain evidence="3">DAOMC 236422</strain>
    </source>
</reference>
<comment type="caution">
    <text evidence="3">The sequence shown here is derived from an EMBL/GenBank/DDBJ whole genome shotgun (WGS) entry which is preliminary data.</text>
</comment>
<evidence type="ECO:0000256" key="1">
    <source>
        <dbReference type="SAM" id="MobiDB-lite"/>
    </source>
</evidence>
<keyword evidence="2" id="KW-0732">Signal</keyword>
<feature type="chain" id="PRO_5036502060" evidence="2">
    <location>
        <begin position="20"/>
        <end position="190"/>
    </location>
</feature>
<gene>
    <name evidence="3" type="ORF">A4X09_0g2112</name>
</gene>
<feature type="compositionally biased region" description="Gly residues" evidence="1">
    <location>
        <begin position="171"/>
        <end position="183"/>
    </location>
</feature>
<feature type="compositionally biased region" description="Gly residues" evidence="1">
    <location>
        <begin position="130"/>
        <end position="142"/>
    </location>
</feature>
<feature type="compositionally biased region" description="Basic and acidic residues" evidence="1">
    <location>
        <begin position="73"/>
        <end position="85"/>
    </location>
</feature>
<protein>
    <submittedName>
        <fullName evidence="3">Uncharacterized protein</fullName>
    </submittedName>
</protein>
<evidence type="ECO:0000313" key="4">
    <source>
        <dbReference type="Proteomes" id="UP000078113"/>
    </source>
</evidence>
<organism evidence="3 4">
    <name type="scientific">Tilletia walkeri</name>
    <dbReference type="NCBI Taxonomy" id="117179"/>
    <lineage>
        <taxon>Eukaryota</taxon>
        <taxon>Fungi</taxon>
        <taxon>Dikarya</taxon>
        <taxon>Basidiomycota</taxon>
        <taxon>Ustilaginomycotina</taxon>
        <taxon>Exobasidiomycetes</taxon>
        <taxon>Tilletiales</taxon>
        <taxon>Tilletiaceae</taxon>
        <taxon>Tilletia</taxon>
    </lineage>
</organism>
<accession>A0A8X7NC52</accession>
<feature type="region of interest" description="Disordered" evidence="1">
    <location>
        <begin position="66"/>
        <end position="190"/>
    </location>
</feature>
<keyword evidence="4" id="KW-1185">Reference proteome</keyword>
<dbReference type="EMBL" id="LWDG02000059">
    <property type="protein sequence ID" value="KAE8270212.1"/>
    <property type="molecule type" value="Genomic_DNA"/>
</dbReference>
<proteinExistence type="predicted"/>
<dbReference type="AlphaFoldDB" id="A0A8X7NC52"/>
<reference evidence="3" key="1">
    <citation type="submission" date="2016-04" db="EMBL/GenBank/DDBJ databases">
        <authorList>
            <person name="Nguyen H.D."/>
            <person name="Samba Siva P."/>
            <person name="Cullis J."/>
            <person name="Levesque C.A."/>
            <person name="Hambleton S."/>
        </authorList>
    </citation>
    <scope>NUCLEOTIDE SEQUENCE</scope>
    <source>
        <strain evidence="3">DAOMC 236422</strain>
    </source>
</reference>
<name>A0A8X7NC52_9BASI</name>
<evidence type="ECO:0000313" key="3">
    <source>
        <dbReference type="EMBL" id="KAE8270212.1"/>
    </source>
</evidence>
<sequence>MKTFTTATVLIASAAAASAISIQRIKTDACKVVSQSGYPNLWALGCSSLNVDPIIDLFRRPGESQEEFVTRSQMERSLQDTHEDDTSLALRSLDARGTRGRGRGKPIARGGSVRGTPRSVDGSRKAARGGSRGGGGSGGSGRGKGRGGKGGNSDSHSHSYASATPDRARGGSRGGGGSGSGRGRGSRGGR</sequence>
<feature type="signal peptide" evidence="2">
    <location>
        <begin position="1"/>
        <end position="19"/>
    </location>
</feature>